<organism evidence="3 4">
    <name type="scientific">Cellvibrio japonicus (strain Ueda107)</name>
    <name type="common">Pseudomonas fluorescens subsp. cellulosa</name>
    <dbReference type="NCBI Taxonomy" id="498211"/>
    <lineage>
        <taxon>Bacteria</taxon>
        <taxon>Pseudomonadati</taxon>
        <taxon>Pseudomonadota</taxon>
        <taxon>Gammaproteobacteria</taxon>
        <taxon>Cellvibrionales</taxon>
        <taxon>Cellvibrionaceae</taxon>
        <taxon>Cellvibrio</taxon>
    </lineage>
</organism>
<dbReference type="KEGG" id="cja:CJA_3690"/>
<feature type="compositionally biased region" description="Basic and acidic residues" evidence="1">
    <location>
        <begin position="1"/>
        <end position="23"/>
    </location>
</feature>
<dbReference type="Pfam" id="PF13699">
    <property type="entry name" value="eCIS_core"/>
    <property type="match status" value="1"/>
</dbReference>
<dbReference type="EMBL" id="CP000934">
    <property type="protein sequence ID" value="ACE85162.1"/>
    <property type="molecule type" value="Genomic_DNA"/>
</dbReference>
<name>B3PHU7_CELJU</name>
<feature type="region of interest" description="Disordered" evidence="1">
    <location>
        <begin position="1"/>
        <end position="29"/>
    </location>
</feature>
<proteinExistence type="predicted"/>
<evidence type="ECO:0000259" key="2">
    <source>
        <dbReference type="Pfam" id="PF13699"/>
    </source>
</evidence>
<reference evidence="3 4" key="1">
    <citation type="journal article" date="2008" name="J. Bacteriol.">
        <title>Insights into plant cell wall degradation from the genome sequence of the soil bacterium Cellvibrio japonicus.</title>
        <authorList>
            <person name="Deboy R.T."/>
            <person name="Mongodin E.F."/>
            <person name="Fouts D.E."/>
            <person name="Tailford L.E."/>
            <person name="Khouri H."/>
            <person name="Emerson J.B."/>
            <person name="Mohamoud Y."/>
            <person name="Watkins K."/>
            <person name="Henrissat B."/>
            <person name="Gilbert H.J."/>
            <person name="Nelson K.E."/>
        </authorList>
    </citation>
    <scope>NUCLEOTIDE SEQUENCE [LARGE SCALE GENOMIC DNA]</scope>
    <source>
        <strain evidence="3 4">Ueda107</strain>
    </source>
</reference>
<dbReference type="RefSeq" id="WP_012489262.1">
    <property type="nucleotide sequence ID" value="NC_010995.1"/>
</dbReference>
<evidence type="ECO:0000256" key="1">
    <source>
        <dbReference type="SAM" id="MobiDB-lite"/>
    </source>
</evidence>
<protein>
    <recommendedName>
        <fullName evidence="2">eCIS core domain-containing protein</fullName>
    </recommendedName>
</protein>
<sequence>MSHVRVDNKTNSAEKTRQKKDNGTENLIQPYADDRVETQVQLKQQSLMKQATDNNLKNNTGLPNQLKAGIESLSGMSMDHVKVHYNSDKPAQLNAHAYAQGSDIHVAPGQEQHLPHEAWHVVQQAQGRVKPTLQMKTGVPVNDDVGLEHEADVMGGRALSYPAENPMQLAKNTTRDIKQNSIIQKKPIDINMKKVEAQDSSDKILLNKVYGFPTFKLNRDAKGKRGYIGTAIVWSGEPDAEKMANKYVTETQQWNEDERKARLAVNFLVNSRVEFEPNGDQKARYDSVMKAADTELTVLGKATSLINGVTWEYKYKGGGLPEKNTTEIGKILESGKINNDTVTWKDGNNTITDKEAKEEFKKKRAEKGVPYGALRSEASKGTTEIEAHLSGSNKTGEVYVHSIDADAPNFSSLIHDDNDGWLDILDAYDKVLDNGGDHDFLIGGYNLIAEPEEYKGLNAKSDFQHTVKANLIDIIIRQAAFQIEPTLIYPTEPNFLVKAKTYTEIEKSVGKKNAWGNRASEGRSLLDNYIKMRIDKNQDSDIAYNPLASVPTGVSAGGARLKIDSNKKYDENSLYGKPQHDTTSIKGSTISIPDQYVVQAQSWAGASRLAGAYFAAYNAKNKGKAPKYFTGDESNLTINYYKKNEIIKFFAPVETMVIALAKGEDPSTVELNIDGLAKYDTDNDVIKILPILGSIKKALIALHSNHDFNSIISDD</sequence>
<dbReference type="AlphaFoldDB" id="B3PHU7"/>
<evidence type="ECO:0000313" key="4">
    <source>
        <dbReference type="Proteomes" id="UP000001036"/>
    </source>
</evidence>
<dbReference type="Proteomes" id="UP000001036">
    <property type="component" value="Chromosome"/>
</dbReference>
<dbReference type="eggNOG" id="COG3177">
    <property type="taxonomic scope" value="Bacteria"/>
</dbReference>
<keyword evidence="4" id="KW-1185">Reference proteome</keyword>
<accession>B3PHU7</accession>
<feature type="domain" description="eCIS core" evidence="2">
    <location>
        <begin position="62"/>
        <end position="127"/>
    </location>
</feature>
<gene>
    <name evidence="3" type="ordered locus">CJA_3690</name>
</gene>
<dbReference type="STRING" id="498211.CJA_3690"/>
<dbReference type="HOGENOM" id="CLU_386208_0_0_6"/>
<dbReference type="InterPro" id="IPR025295">
    <property type="entry name" value="eCIS_core_dom"/>
</dbReference>
<evidence type="ECO:0000313" key="3">
    <source>
        <dbReference type="EMBL" id="ACE85162.1"/>
    </source>
</evidence>
<dbReference type="OrthoDB" id="292792at2"/>